<accession>A0A0L6CM25</accession>
<feature type="compositionally biased region" description="Basic and acidic residues" evidence="1">
    <location>
        <begin position="170"/>
        <end position="193"/>
    </location>
</feature>
<organism evidence="2 3">
    <name type="scientific">Luteipulveratus halotolerans</name>
    <dbReference type="NCBI Taxonomy" id="1631356"/>
    <lineage>
        <taxon>Bacteria</taxon>
        <taxon>Bacillati</taxon>
        <taxon>Actinomycetota</taxon>
        <taxon>Actinomycetes</taxon>
        <taxon>Micrococcales</taxon>
        <taxon>Dermacoccaceae</taxon>
        <taxon>Luteipulveratus</taxon>
    </lineage>
</organism>
<sequence length="193" mass="20705">MIPASSTRRKAAEHDAAQLAPYGVSTRQVTLAEGDPAEAYQRNRDGLAGQLAVPSSVLPPVGAGLIDQELTDRSFDNATERWQAVQAASRHVASAPRQDQPELVAAAVDAVMRRDPSTNRQAAWEHVSAELSADRPERQWAAGTSWQTLASDLSGDVAAARSEGQAGVLEKADREANLGGLEHDRARLHEGRR</sequence>
<name>A0A0L6CM25_9MICO</name>
<reference evidence="3" key="1">
    <citation type="submission" date="2015-03" db="EMBL/GenBank/DDBJ databases">
        <title>Luteipulveratus halotolerans sp. nov., a novel actinobacterium (Dermacoccaceae) from Sarawak, Malaysia.</title>
        <authorList>
            <person name="Juboi H."/>
            <person name="Basik A."/>
            <person name="Shamsul S.S."/>
            <person name="Arnold P."/>
            <person name="Schmitt E.K."/>
            <person name="Sanglier J.-J."/>
            <person name="Yeo T."/>
        </authorList>
    </citation>
    <scope>NUCLEOTIDE SEQUENCE [LARGE SCALE GENOMIC DNA]</scope>
    <source>
        <strain evidence="3">C296001</strain>
    </source>
</reference>
<feature type="region of interest" description="Disordered" evidence="1">
    <location>
        <begin position="161"/>
        <end position="193"/>
    </location>
</feature>
<dbReference type="RefSeq" id="WP_157508943.1">
    <property type="nucleotide sequence ID" value="NZ_LAIR01000002.1"/>
</dbReference>
<dbReference type="STRING" id="1631356.VV01_19195"/>
<dbReference type="Proteomes" id="UP000037397">
    <property type="component" value="Unassembled WGS sequence"/>
</dbReference>
<keyword evidence="3" id="KW-1185">Reference proteome</keyword>
<dbReference type="EMBL" id="LAIR01000002">
    <property type="protein sequence ID" value="KNX38784.1"/>
    <property type="molecule type" value="Genomic_DNA"/>
</dbReference>
<gene>
    <name evidence="2" type="ORF">VV01_19195</name>
</gene>
<feature type="region of interest" description="Disordered" evidence="1">
    <location>
        <begin position="1"/>
        <end position="23"/>
    </location>
</feature>
<evidence type="ECO:0000313" key="3">
    <source>
        <dbReference type="Proteomes" id="UP000037397"/>
    </source>
</evidence>
<comment type="caution">
    <text evidence="2">The sequence shown here is derived from an EMBL/GenBank/DDBJ whole genome shotgun (WGS) entry which is preliminary data.</text>
</comment>
<evidence type="ECO:0000313" key="2">
    <source>
        <dbReference type="EMBL" id="KNX38784.1"/>
    </source>
</evidence>
<evidence type="ECO:0000256" key="1">
    <source>
        <dbReference type="SAM" id="MobiDB-lite"/>
    </source>
</evidence>
<proteinExistence type="predicted"/>
<dbReference type="AlphaFoldDB" id="A0A0L6CM25"/>
<protein>
    <submittedName>
        <fullName evidence="2">Uncharacterized protein</fullName>
    </submittedName>
</protein>